<dbReference type="InterPro" id="IPR000253">
    <property type="entry name" value="FHA_dom"/>
</dbReference>
<dbReference type="STRING" id="463014.BAU07_25730"/>
<feature type="domain" description="FHA" evidence="2">
    <location>
        <begin position="27"/>
        <end position="94"/>
    </location>
</feature>
<evidence type="ECO:0000313" key="3">
    <source>
        <dbReference type="EMBL" id="ANN80063.1"/>
    </source>
</evidence>
<keyword evidence="4" id="KW-1185">Reference proteome</keyword>
<dbReference type="Gene3D" id="2.60.200.20">
    <property type="match status" value="1"/>
</dbReference>
<name>A0A193GKF5_9BORD</name>
<evidence type="ECO:0000256" key="1">
    <source>
        <dbReference type="SAM" id="MobiDB-lite"/>
    </source>
</evidence>
<dbReference type="RefSeq" id="WP_066664214.1">
    <property type="nucleotide sequence ID" value="NZ_CBCSCL010000047.1"/>
</dbReference>
<dbReference type="KEGG" id="bfz:BAU07_25730"/>
<dbReference type="CDD" id="cd00060">
    <property type="entry name" value="FHA"/>
    <property type="match status" value="1"/>
</dbReference>
<evidence type="ECO:0000313" key="4">
    <source>
        <dbReference type="Proteomes" id="UP000091926"/>
    </source>
</evidence>
<reference evidence="3 4" key="1">
    <citation type="submission" date="2016-06" db="EMBL/GenBank/DDBJ databases">
        <title>Complete genome sequences of Bordetella bronchialis and Bordetella flabilis.</title>
        <authorList>
            <person name="LiPuma J.J."/>
            <person name="Spilker T."/>
        </authorList>
    </citation>
    <scope>NUCLEOTIDE SEQUENCE [LARGE SCALE GENOMIC DNA]</scope>
    <source>
        <strain evidence="3 4">AU10664</strain>
    </source>
</reference>
<sequence length="241" mass="26003">MKLALIGRTDNQPTHPLEATFQAPGGTIGRGQHNRMILPDTQPPLCRVQAVVRQDDNGWHLANLSEMAAVTVNGQPLRRRDDARLRHGDKVTIGNYVLQAHDEATGDGAACSTSDVFGDLIGPGTLPVASVSDLTMHPFDMESAAVRNPDDPLTQLPVADWHGDGLPRDPLALFPHTGEATHQPLSDPTPAMLPAEDPLASRRTGAIADALRSDSPAWRDAPMRDDTPEYGNPLPPPKIRR</sequence>
<organism evidence="3 4">
    <name type="scientific">Bordetella flabilis</name>
    <dbReference type="NCBI Taxonomy" id="463014"/>
    <lineage>
        <taxon>Bacteria</taxon>
        <taxon>Pseudomonadati</taxon>
        <taxon>Pseudomonadota</taxon>
        <taxon>Betaproteobacteria</taxon>
        <taxon>Burkholderiales</taxon>
        <taxon>Alcaligenaceae</taxon>
        <taxon>Bordetella</taxon>
    </lineage>
</organism>
<dbReference type="Proteomes" id="UP000091926">
    <property type="component" value="Chromosome"/>
</dbReference>
<accession>A0A193GKF5</accession>
<gene>
    <name evidence="3" type="ORF">BAU07_25730</name>
</gene>
<dbReference type="AlphaFoldDB" id="A0A193GKF5"/>
<feature type="region of interest" description="Disordered" evidence="1">
    <location>
        <begin position="162"/>
        <end position="241"/>
    </location>
</feature>
<dbReference type="Pfam" id="PF00498">
    <property type="entry name" value="FHA"/>
    <property type="match status" value="1"/>
</dbReference>
<dbReference type="EMBL" id="CP016172">
    <property type="protein sequence ID" value="ANN80063.1"/>
    <property type="molecule type" value="Genomic_DNA"/>
</dbReference>
<proteinExistence type="predicted"/>
<dbReference type="InterPro" id="IPR008984">
    <property type="entry name" value="SMAD_FHA_dom_sf"/>
</dbReference>
<evidence type="ECO:0000259" key="2">
    <source>
        <dbReference type="Pfam" id="PF00498"/>
    </source>
</evidence>
<dbReference type="OrthoDB" id="273564at2"/>
<dbReference type="SUPFAM" id="SSF49879">
    <property type="entry name" value="SMAD/FHA domain"/>
    <property type="match status" value="1"/>
</dbReference>
<protein>
    <recommendedName>
        <fullName evidence="2">FHA domain-containing protein</fullName>
    </recommendedName>
</protein>